<organism evidence="1 2">
    <name type="scientific">Neobacillus mesonae</name>
    <dbReference type="NCBI Taxonomy" id="1193713"/>
    <lineage>
        <taxon>Bacteria</taxon>
        <taxon>Bacillati</taxon>
        <taxon>Bacillota</taxon>
        <taxon>Bacilli</taxon>
        <taxon>Bacillales</taxon>
        <taxon>Bacillaceae</taxon>
        <taxon>Neobacillus</taxon>
    </lineage>
</organism>
<dbReference type="AlphaFoldDB" id="A0A3Q9QWD0"/>
<dbReference type="STRING" id="1193713.GCA_001636315_00525"/>
<evidence type="ECO:0008006" key="3">
    <source>
        <dbReference type="Google" id="ProtNLM"/>
    </source>
</evidence>
<dbReference type="RefSeq" id="WP_127487878.1">
    <property type="nucleotide sequence ID" value="NZ_CP022572.1"/>
</dbReference>
<dbReference type="KEGG" id="nmk:CHR53_18435"/>
<proteinExistence type="predicted"/>
<sequence>MFDPAAFDNMKVVIEGALYDMDLDGEIAITNRNDIVNIAKMSRLFNISFTLPKVTCRLLTARIELEAKLENLAAELLSGSVSEKLAGCNVTLQFIFEHEDDAKHYQAVQGIITGIWGELRNITQSVEFNPLAEQRKVKNVVTIDFVRIIGEEQMDDLIEMTAFMLTTLTALENYISRKK</sequence>
<dbReference type="EMBL" id="CP022572">
    <property type="protein sequence ID" value="AZU63074.1"/>
    <property type="molecule type" value="Genomic_DNA"/>
</dbReference>
<accession>A0A3Q9QWD0</accession>
<dbReference type="OrthoDB" id="2964978at2"/>
<gene>
    <name evidence="1" type="ORF">CHR53_18435</name>
</gene>
<keyword evidence="2" id="KW-1185">Reference proteome</keyword>
<protein>
    <recommendedName>
        <fullName evidence="3">Group-specific protein</fullName>
    </recommendedName>
</protein>
<reference evidence="1 2" key="1">
    <citation type="submission" date="2017-07" db="EMBL/GenBank/DDBJ databases">
        <title>The complete genome sequence of Bacillus mesonae strain H20-5, an efficient strain improving plant abiotic stress resistance.</title>
        <authorList>
            <person name="Kim S.Y."/>
            <person name="Song H."/>
            <person name="Sang M.K."/>
            <person name="Weon H.-Y."/>
            <person name="Song J."/>
        </authorList>
    </citation>
    <scope>NUCLEOTIDE SEQUENCE [LARGE SCALE GENOMIC DNA]</scope>
    <source>
        <strain evidence="1 2">H20-5</strain>
    </source>
</reference>
<evidence type="ECO:0000313" key="1">
    <source>
        <dbReference type="EMBL" id="AZU63074.1"/>
    </source>
</evidence>
<name>A0A3Q9QWD0_9BACI</name>
<evidence type="ECO:0000313" key="2">
    <source>
        <dbReference type="Proteomes" id="UP000282892"/>
    </source>
</evidence>
<dbReference type="Proteomes" id="UP000282892">
    <property type="component" value="Chromosome"/>
</dbReference>